<dbReference type="PROSITE" id="PS00530">
    <property type="entry name" value="RNASE_T2_1"/>
    <property type="match status" value="1"/>
</dbReference>
<name>A0A084GCF8_PSEDA</name>
<feature type="compositionally biased region" description="Low complexity" evidence="18">
    <location>
        <begin position="261"/>
        <end position="286"/>
    </location>
</feature>
<dbReference type="GO" id="GO:0016787">
    <property type="term" value="F:hydrolase activity"/>
    <property type="evidence" value="ECO:0007669"/>
    <property type="project" value="UniProtKB-KW"/>
</dbReference>
<evidence type="ECO:0000256" key="7">
    <source>
        <dbReference type="ARBA" id="ARBA00022722"/>
    </source>
</evidence>
<evidence type="ECO:0000256" key="19">
    <source>
        <dbReference type="SAM" id="SignalP"/>
    </source>
</evidence>
<dbReference type="HOGENOM" id="CLU_037966_0_1_1"/>
<evidence type="ECO:0000256" key="9">
    <source>
        <dbReference type="ARBA" id="ARBA00022759"/>
    </source>
</evidence>
<comment type="caution">
    <text evidence="21">The sequence shown here is derived from an EMBL/GenBank/DDBJ whole genome shotgun (WGS) entry which is preliminary data.</text>
</comment>
<dbReference type="AlphaFoldDB" id="A0A084GCF8"/>
<evidence type="ECO:0000256" key="2">
    <source>
        <dbReference type="ARBA" id="ARBA00004496"/>
    </source>
</evidence>
<dbReference type="GO" id="GO:0005576">
    <property type="term" value="C:extracellular region"/>
    <property type="evidence" value="ECO:0007669"/>
    <property type="project" value="TreeGrafter"/>
</dbReference>
<evidence type="ECO:0000256" key="8">
    <source>
        <dbReference type="ARBA" id="ARBA00022729"/>
    </source>
</evidence>
<dbReference type="InterPro" id="IPR001568">
    <property type="entry name" value="RNase_T2-like"/>
</dbReference>
<evidence type="ECO:0000313" key="21">
    <source>
        <dbReference type="EMBL" id="KEZ45020.1"/>
    </source>
</evidence>
<feature type="region of interest" description="Disordered" evidence="18">
    <location>
        <begin position="259"/>
        <end position="286"/>
    </location>
</feature>
<feature type="active site" evidence="16">
    <location>
        <position position="134"/>
    </location>
</feature>
<dbReference type="EMBL" id="JOWA01000086">
    <property type="protein sequence ID" value="KEZ45020.1"/>
    <property type="molecule type" value="Genomic_DNA"/>
</dbReference>
<dbReference type="InterPro" id="IPR057328">
    <property type="entry name" value="RNaseT2L_C"/>
</dbReference>
<proteinExistence type="inferred from homology"/>
<keyword evidence="7" id="KW-0540">Nuclease</keyword>
<evidence type="ECO:0000256" key="13">
    <source>
        <dbReference type="ARBA" id="ARBA00023239"/>
    </source>
</evidence>
<keyword evidence="6" id="KW-0926">Vacuole</keyword>
<evidence type="ECO:0000259" key="20">
    <source>
        <dbReference type="Pfam" id="PF25488"/>
    </source>
</evidence>
<dbReference type="Proteomes" id="UP000028545">
    <property type="component" value="Unassembled WGS sequence"/>
</dbReference>
<gene>
    <name evidence="21" type="ORF">SAPIO_CDS2417</name>
</gene>
<evidence type="ECO:0000256" key="1">
    <source>
        <dbReference type="ARBA" id="ARBA00004410"/>
    </source>
</evidence>
<dbReference type="GO" id="GO:0006401">
    <property type="term" value="P:RNA catabolic process"/>
    <property type="evidence" value="ECO:0007669"/>
    <property type="project" value="UniProtKB-ARBA"/>
</dbReference>
<evidence type="ECO:0000256" key="16">
    <source>
        <dbReference type="PIRSR" id="PIRSR633697-1"/>
    </source>
</evidence>
<comment type="function">
    <text evidence="14">Rnase which modulates cell survival under stress conditions. Released from the vacuole to the cytoplasm during stress to promote tRNA and rRNA cleavage and to activate separately a downstream pathway that promotes cell death. Involved in cell size, vacuolar morphology and growth at high temperatures and high salt concentration.</text>
</comment>
<feature type="active site" evidence="16">
    <location>
        <position position="77"/>
    </location>
</feature>
<evidence type="ECO:0000256" key="11">
    <source>
        <dbReference type="ARBA" id="ARBA00023157"/>
    </source>
</evidence>
<keyword evidence="13" id="KW-0456">Lyase</keyword>
<dbReference type="GeneID" id="27721489"/>
<dbReference type="InterPro" id="IPR036430">
    <property type="entry name" value="RNase_T2-like_sf"/>
</dbReference>
<evidence type="ECO:0000256" key="18">
    <source>
        <dbReference type="SAM" id="MobiDB-lite"/>
    </source>
</evidence>
<dbReference type="CDD" id="cd01061">
    <property type="entry name" value="RNase_T2_euk"/>
    <property type="match status" value="1"/>
</dbReference>
<evidence type="ECO:0000256" key="5">
    <source>
        <dbReference type="ARBA" id="ARBA00022490"/>
    </source>
</evidence>
<dbReference type="FunFam" id="3.90.730.10:FF:000004">
    <property type="entry name" value="Ribonuclease T2-like"/>
    <property type="match status" value="1"/>
</dbReference>
<dbReference type="Pfam" id="PF25488">
    <property type="entry name" value="RNaseT2L_C"/>
    <property type="match status" value="1"/>
</dbReference>
<comment type="subcellular location">
    <subcellularLocation>
        <location evidence="2">Cytoplasm</location>
    </subcellularLocation>
    <subcellularLocation>
        <location evidence="1">Vacuole lumen</location>
    </subcellularLocation>
</comment>
<dbReference type="PROSITE" id="PS00531">
    <property type="entry name" value="RNASE_T2_2"/>
    <property type="match status" value="1"/>
</dbReference>
<feature type="domain" description="RNase T2-like C-terminal" evidence="20">
    <location>
        <begin position="287"/>
        <end position="405"/>
    </location>
</feature>
<evidence type="ECO:0000256" key="3">
    <source>
        <dbReference type="ARBA" id="ARBA00007469"/>
    </source>
</evidence>
<dbReference type="OrthoDB" id="435754at2759"/>
<sequence>MQLRHLIVGAALAVGPSLAAKLKSRSVSCPADAPLSCQNTTAYDNTCCFNYPGGQILLTQFWDTNPPTGPEDSWTIHGLWPDNCDGTWEQYCDQNRQYRNLTALLNASAPCTLSYMQTYWKDYQGDDESFWEHEFDKHGTCMSTLDPSCYPNYQPGQEAVDYFKRTVKLFQTLPSYDWLAQAGIVPSDTKTYTLAEIQAALTAHHGHNVIINCSSGKLNELWYHFNVRGSIQSGEYVPVDTVGSPSTCPKTGIKYLPKKISTSPGTSTTTSKTSTAPAPTGTGSSSALSGKGYFYVRTASSSSDGFLISGGKWYRNGGTPATYTATPNADGSSFTLTTSKGKCAIQSDSSLTCASTVSSASSFGYDGTYLTYEGSSAFYATETPSGTAQGTVYTTPKDVSFQAYWSAL</sequence>
<dbReference type="InterPro" id="IPR033697">
    <property type="entry name" value="Ribonuclease_T2_eukaryotic"/>
</dbReference>
<dbReference type="Pfam" id="PF00445">
    <property type="entry name" value="Ribonuclease_T2"/>
    <property type="match status" value="1"/>
</dbReference>
<dbReference type="GO" id="GO:0005775">
    <property type="term" value="C:vacuolar lumen"/>
    <property type="evidence" value="ECO:0007669"/>
    <property type="project" value="UniProtKB-SubCell"/>
</dbReference>
<comment type="similarity">
    <text evidence="3 17">Belongs to the RNase T2 family.</text>
</comment>
<dbReference type="RefSeq" id="XP_016644819.1">
    <property type="nucleotide sequence ID" value="XM_016785443.1"/>
</dbReference>
<organism evidence="21 22">
    <name type="scientific">Pseudallescheria apiosperma</name>
    <name type="common">Scedosporium apiospermum</name>
    <dbReference type="NCBI Taxonomy" id="563466"/>
    <lineage>
        <taxon>Eukaryota</taxon>
        <taxon>Fungi</taxon>
        <taxon>Dikarya</taxon>
        <taxon>Ascomycota</taxon>
        <taxon>Pezizomycotina</taxon>
        <taxon>Sordariomycetes</taxon>
        <taxon>Hypocreomycetidae</taxon>
        <taxon>Microascales</taxon>
        <taxon>Microascaceae</taxon>
        <taxon>Scedosporium</taxon>
    </lineage>
</organism>
<keyword evidence="22" id="KW-1185">Reference proteome</keyword>
<dbReference type="KEGG" id="sapo:SAPIO_CDS2417"/>
<dbReference type="OMA" id="HESLWIH"/>
<dbReference type="GO" id="GO:0033897">
    <property type="term" value="F:ribonuclease T2 activity"/>
    <property type="evidence" value="ECO:0007669"/>
    <property type="project" value="UniProtKB-EC"/>
</dbReference>
<evidence type="ECO:0000256" key="17">
    <source>
        <dbReference type="RuleBase" id="RU004328"/>
    </source>
</evidence>
<dbReference type="InterPro" id="IPR033130">
    <property type="entry name" value="RNase_T2_His_AS_2"/>
</dbReference>
<feature type="signal peptide" evidence="19">
    <location>
        <begin position="1"/>
        <end position="19"/>
    </location>
</feature>
<keyword evidence="11" id="KW-1015">Disulfide bond</keyword>
<accession>A0A084GCF8</accession>
<dbReference type="PANTHER" id="PTHR11240:SF22">
    <property type="entry name" value="RIBONUCLEASE T2"/>
    <property type="match status" value="1"/>
</dbReference>
<keyword evidence="5" id="KW-0963">Cytoplasm</keyword>
<keyword evidence="12" id="KW-0325">Glycoprotein</keyword>
<keyword evidence="8 19" id="KW-0732">Signal</keyword>
<evidence type="ECO:0000256" key="14">
    <source>
        <dbReference type="ARBA" id="ARBA00025494"/>
    </source>
</evidence>
<dbReference type="GO" id="GO:0003723">
    <property type="term" value="F:RNA binding"/>
    <property type="evidence" value="ECO:0007669"/>
    <property type="project" value="InterPro"/>
</dbReference>
<evidence type="ECO:0000256" key="4">
    <source>
        <dbReference type="ARBA" id="ARBA00012571"/>
    </source>
</evidence>
<keyword evidence="9" id="KW-0255">Endonuclease</keyword>
<feature type="active site" evidence="16">
    <location>
        <position position="138"/>
    </location>
</feature>
<dbReference type="PANTHER" id="PTHR11240">
    <property type="entry name" value="RIBONUCLEASE T2"/>
    <property type="match status" value="1"/>
</dbReference>
<evidence type="ECO:0000313" key="22">
    <source>
        <dbReference type="Proteomes" id="UP000028545"/>
    </source>
</evidence>
<reference evidence="21 22" key="1">
    <citation type="journal article" date="2014" name="Genome Announc.">
        <title>Draft genome sequence of the pathogenic fungus Scedosporium apiospermum.</title>
        <authorList>
            <person name="Vandeputte P."/>
            <person name="Ghamrawi S."/>
            <person name="Rechenmann M."/>
            <person name="Iltis A."/>
            <person name="Giraud S."/>
            <person name="Fleury M."/>
            <person name="Thornton C."/>
            <person name="Delhaes L."/>
            <person name="Meyer W."/>
            <person name="Papon N."/>
            <person name="Bouchara J.P."/>
        </authorList>
    </citation>
    <scope>NUCLEOTIDE SEQUENCE [LARGE SCALE GENOMIC DNA]</scope>
    <source>
        <strain evidence="21 22">IHEM 14462</strain>
    </source>
</reference>
<evidence type="ECO:0000256" key="15">
    <source>
        <dbReference type="ARBA" id="ARBA00071169"/>
    </source>
</evidence>
<evidence type="ECO:0000256" key="12">
    <source>
        <dbReference type="ARBA" id="ARBA00023180"/>
    </source>
</evidence>
<evidence type="ECO:0000256" key="10">
    <source>
        <dbReference type="ARBA" id="ARBA00022801"/>
    </source>
</evidence>
<dbReference type="InterPro" id="IPR018188">
    <property type="entry name" value="RNase_T2_His_AS_1"/>
</dbReference>
<keyword evidence="10" id="KW-0378">Hydrolase</keyword>
<feature type="chain" id="PRO_5001775584" description="Ribonuclease T2-like" evidence="19">
    <location>
        <begin position="20"/>
        <end position="408"/>
    </location>
</feature>
<protein>
    <recommendedName>
        <fullName evidence="15">Ribonuclease T2-like</fullName>
        <ecNumber evidence="4">4.6.1.19</ecNumber>
    </recommendedName>
</protein>
<dbReference type="SUPFAM" id="SSF55895">
    <property type="entry name" value="Ribonuclease Rh-like"/>
    <property type="match status" value="1"/>
</dbReference>
<evidence type="ECO:0000256" key="6">
    <source>
        <dbReference type="ARBA" id="ARBA00022554"/>
    </source>
</evidence>
<dbReference type="EC" id="4.6.1.19" evidence="4"/>
<dbReference type="VEuPathDB" id="FungiDB:SAPIO_CDS2417"/>
<dbReference type="Gene3D" id="3.90.730.10">
    <property type="entry name" value="Ribonuclease T2-like"/>
    <property type="match status" value="1"/>
</dbReference>